<reference evidence="1" key="1">
    <citation type="journal article" date="2021" name="PeerJ">
        <title>Extensive microbial diversity within the chicken gut microbiome revealed by metagenomics and culture.</title>
        <authorList>
            <person name="Gilroy R."/>
            <person name="Ravi A."/>
            <person name="Getino M."/>
            <person name="Pursley I."/>
            <person name="Horton D.L."/>
            <person name="Alikhan N.F."/>
            <person name="Baker D."/>
            <person name="Gharbi K."/>
            <person name="Hall N."/>
            <person name="Watson M."/>
            <person name="Adriaenssens E.M."/>
            <person name="Foster-Nyarko E."/>
            <person name="Jarju S."/>
            <person name="Secka A."/>
            <person name="Antonio M."/>
            <person name="Oren A."/>
            <person name="Chaudhuri R.R."/>
            <person name="La Ragione R."/>
            <person name="Hildebrand F."/>
            <person name="Pallen M.J."/>
        </authorList>
    </citation>
    <scope>NUCLEOTIDE SEQUENCE</scope>
    <source>
        <strain evidence="1">ChiHjej11B10-15683</strain>
    </source>
</reference>
<evidence type="ECO:0000313" key="1">
    <source>
        <dbReference type="EMBL" id="HJF73560.1"/>
    </source>
</evidence>
<sequence>MKDKDYEKWADTKIDKAKNSYQKSKKGYTIEQSKHLAMLAITKDSRNKAHL</sequence>
<dbReference type="Proteomes" id="UP000749334">
    <property type="component" value="Unassembled WGS sequence"/>
</dbReference>
<protein>
    <submittedName>
        <fullName evidence="1">Uncharacterized protein</fullName>
    </submittedName>
</protein>
<dbReference type="EMBL" id="DYVQ01000039">
    <property type="protein sequence ID" value="HJF73560.1"/>
    <property type="molecule type" value="Genomic_DNA"/>
</dbReference>
<comment type="caution">
    <text evidence="1">The sequence shown here is derived from an EMBL/GenBank/DDBJ whole genome shotgun (WGS) entry which is preliminary data.</text>
</comment>
<organism evidence="1 2">
    <name type="scientific">Gallibacterium anatis</name>
    <dbReference type="NCBI Taxonomy" id="750"/>
    <lineage>
        <taxon>Bacteria</taxon>
        <taxon>Pseudomonadati</taxon>
        <taxon>Pseudomonadota</taxon>
        <taxon>Gammaproteobacteria</taxon>
        <taxon>Pasteurellales</taxon>
        <taxon>Pasteurellaceae</taxon>
        <taxon>Gallibacterium</taxon>
    </lineage>
</organism>
<gene>
    <name evidence="1" type="ORF">K8W15_05075</name>
</gene>
<reference evidence="1" key="2">
    <citation type="submission" date="2021-09" db="EMBL/GenBank/DDBJ databases">
        <authorList>
            <person name="Gilroy R."/>
        </authorList>
    </citation>
    <scope>NUCLEOTIDE SEQUENCE</scope>
    <source>
        <strain evidence="1">ChiHjej11B10-15683</strain>
    </source>
</reference>
<dbReference type="AlphaFoldDB" id="A0A921HA30"/>
<name>A0A921HA30_9PAST</name>
<dbReference type="RefSeq" id="WP_021462048.1">
    <property type="nucleotide sequence ID" value="NZ_JBLODJ010000041.1"/>
</dbReference>
<proteinExistence type="predicted"/>
<evidence type="ECO:0000313" key="2">
    <source>
        <dbReference type="Proteomes" id="UP000749334"/>
    </source>
</evidence>
<accession>A0A921HA30</accession>